<dbReference type="AlphaFoldDB" id="A0A812J3D5"/>
<organism evidence="1 2">
    <name type="scientific">Symbiodinium necroappetens</name>
    <dbReference type="NCBI Taxonomy" id="1628268"/>
    <lineage>
        <taxon>Eukaryota</taxon>
        <taxon>Sar</taxon>
        <taxon>Alveolata</taxon>
        <taxon>Dinophyceae</taxon>
        <taxon>Suessiales</taxon>
        <taxon>Symbiodiniaceae</taxon>
        <taxon>Symbiodinium</taxon>
    </lineage>
</organism>
<accession>A0A812J3D5</accession>
<name>A0A812J3D5_9DINO</name>
<dbReference type="EMBL" id="CAJNJA010005570">
    <property type="protein sequence ID" value="CAE7193157.1"/>
    <property type="molecule type" value="Genomic_DNA"/>
</dbReference>
<evidence type="ECO:0000313" key="1">
    <source>
        <dbReference type="EMBL" id="CAE7193157.1"/>
    </source>
</evidence>
<comment type="caution">
    <text evidence="1">The sequence shown here is derived from an EMBL/GenBank/DDBJ whole genome shotgun (WGS) entry which is preliminary data.</text>
</comment>
<sequence length="187" mass="21130">MEEELSNEVHNHYTAAKAREEKKVLQRELQAREHLLSAFGSTSHRLMTAKQLVSGAADKQRFQQLKQEVEKLGQSPSHTELQILMSSFDNLVQQEEQELTDAVVTAVSRQEQAESRDQHELEDLKAKMLKLDSSAQTPAIATKTERNKLERICAVTMSGVKARHLQREVQCVAIRFAIALVSELTLP</sequence>
<gene>
    <name evidence="1" type="primary">kif19</name>
    <name evidence="1" type="ORF">SNEC2469_LOCUS1242</name>
</gene>
<keyword evidence="2" id="KW-1185">Reference proteome</keyword>
<dbReference type="OrthoDB" id="10322051at2759"/>
<dbReference type="Proteomes" id="UP000601435">
    <property type="component" value="Unassembled WGS sequence"/>
</dbReference>
<reference evidence="1" key="1">
    <citation type="submission" date="2021-02" db="EMBL/GenBank/DDBJ databases">
        <authorList>
            <person name="Dougan E. K."/>
            <person name="Rhodes N."/>
            <person name="Thang M."/>
            <person name="Chan C."/>
        </authorList>
    </citation>
    <scope>NUCLEOTIDE SEQUENCE</scope>
</reference>
<proteinExistence type="predicted"/>
<protein>
    <submittedName>
        <fullName evidence="1">Kif19 protein</fullName>
    </submittedName>
</protein>
<evidence type="ECO:0000313" key="2">
    <source>
        <dbReference type="Proteomes" id="UP000601435"/>
    </source>
</evidence>